<reference evidence="2 3" key="1">
    <citation type="submission" date="2019-04" db="EMBL/GenBank/DDBJ databases">
        <title>Crypto-aerobic microbial life in anoxic (sulfidic) marine sediments.</title>
        <authorList>
            <person name="Bhattacharya S."/>
            <person name="Roy C."/>
            <person name="Mondal N."/>
            <person name="Sarkar J."/>
            <person name="Mandal S."/>
            <person name="Rameez M.J."/>
            <person name="Ghosh W."/>
        </authorList>
    </citation>
    <scope>NUCLEOTIDE SEQUENCE [LARGE SCALE GENOMIC DNA]</scope>
    <source>
        <strain evidence="2 3">SBBC</strain>
    </source>
</reference>
<dbReference type="InterPro" id="IPR001969">
    <property type="entry name" value="Aspartic_peptidase_AS"/>
</dbReference>
<evidence type="ECO:0000256" key="1">
    <source>
        <dbReference type="SAM" id="Phobius"/>
    </source>
</evidence>
<feature type="transmembrane region" description="Helical" evidence="1">
    <location>
        <begin position="37"/>
        <end position="55"/>
    </location>
</feature>
<dbReference type="InterPro" id="IPR034122">
    <property type="entry name" value="Retropepsin-like_bacterial"/>
</dbReference>
<sequence>MDGDMIGRLGYLGLLIAVLGAWVIVEYRGRLGAAIRAGMAWALIFVAVLAGYGLWSDIRGELMPQQAVMQSGQIEIPRARDGHFYITLIIDGTPLQFMADTGATSVVLSQADAEKLGIDIDGLAYGGEARTANGIVRTSRVRLSDVTLGPITDNRLDAWVNEGPMDGSLLGMDYLRRYRIEIDGDKMILTR</sequence>
<dbReference type="InterPro" id="IPR011969">
    <property type="entry name" value="Clan_AA_Asp_peptidase_C"/>
</dbReference>
<organism evidence="2 3">
    <name type="scientific">Cereibacter changlensis</name>
    <dbReference type="NCBI Taxonomy" id="402884"/>
    <lineage>
        <taxon>Bacteria</taxon>
        <taxon>Pseudomonadati</taxon>
        <taxon>Pseudomonadota</taxon>
        <taxon>Alphaproteobacteria</taxon>
        <taxon>Rhodobacterales</taxon>
        <taxon>Paracoccaceae</taxon>
        <taxon>Cereibacter</taxon>
    </lineage>
</organism>
<dbReference type="Pfam" id="PF13975">
    <property type="entry name" value="gag-asp_proteas"/>
    <property type="match status" value="1"/>
</dbReference>
<name>A0A4U0YUJ3_9RHOB</name>
<keyword evidence="1" id="KW-0812">Transmembrane</keyword>
<keyword evidence="1" id="KW-1133">Transmembrane helix</keyword>
<accession>A0A4U0YUJ3</accession>
<gene>
    <name evidence="2" type="ORF">FAZ78_11895</name>
</gene>
<feature type="transmembrane region" description="Helical" evidence="1">
    <location>
        <begin position="6"/>
        <end position="25"/>
    </location>
</feature>
<dbReference type="EC" id="3.4.23.-" evidence="2"/>
<evidence type="ECO:0000313" key="3">
    <source>
        <dbReference type="Proteomes" id="UP000306340"/>
    </source>
</evidence>
<evidence type="ECO:0000313" key="2">
    <source>
        <dbReference type="EMBL" id="TKA96352.1"/>
    </source>
</evidence>
<dbReference type="NCBIfam" id="TIGR02281">
    <property type="entry name" value="clan_AA_DTGA"/>
    <property type="match status" value="1"/>
</dbReference>
<dbReference type="InterPro" id="IPR021109">
    <property type="entry name" value="Peptidase_aspartic_dom_sf"/>
</dbReference>
<dbReference type="PROSITE" id="PS00141">
    <property type="entry name" value="ASP_PROTEASE"/>
    <property type="match status" value="1"/>
</dbReference>
<dbReference type="Proteomes" id="UP000306340">
    <property type="component" value="Unassembled WGS sequence"/>
</dbReference>
<protein>
    <submittedName>
        <fullName evidence="2">TIGR02281 family clan AA aspartic protease</fullName>
        <ecNumber evidence="2">3.4.23.-</ecNumber>
    </submittedName>
</protein>
<dbReference type="EMBL" id="SWAU01000102">
    <property type="protein sequence ID" value="TKA96352.1"/>
    <property type="molecule type" value="Genomic_DNA"/>
</dbReference>
<keyword evidence="1" id="KW-0472">Membrane</keyword>
<dbReference type="SUPFAM" id="SSF50630">
    <property type="entry name" value="Acid proteases"/>
    <property type="match status" value="1"/>
</dbReference>
<dbReference type="GO" id="GO:0004190">
    <property type="term" value="F:aspartic-type endopeptidase activity"/>
    <property type="evidence" value="ECO:0007669"/>
    <property type="project" value="InterPro"/>
</dbReference>
<proteinExistence type="predicted"/>
<dbReference type="RefSeq" id="WP_136792711.1">
    <property type="nucleotide sequence ID" value="NZ_SWAU01000102.1"/>
</dbReference>
<dbReference type="GO" id="GO:0006508">
    <property type="term" value="P:proteolysis"/>
    <property type="evidence" value="ECO:0007669"/>
    <property type="project" value="UniProtKB-KW"/>
</dbReference>
<dbReference type="Gene3D" id="2.40.70.10">
    <property type="entry name" value="Acid Proteases"/>
    <property type="match status" value="1"/>
</dbReference>
<keyword evidence="2" id="KW-0645">Protease</keyword>
<comment type="caution">
    <text evidence="2">The sequence shown here is derived from an EMBL/GenBank/DDBJ whole genome shotgun (WGS) entry which is preliminary data.</text>
</comment>
<dbReference type="AlphaFoldDB" id="A0A4U0YUJ3"/>
<keyword evidence="2" id="KW-0378">Hydrolase</keyword>
<dbReference type="CDD" id="cd05483">
    <property type="entry name" value="retropepsin_like_bacteria"/>
    <property type="match status" value="1"/>
</dbReference>